<dbReference type="AlphaFoldDB" id="B1YCD4"/>
<dbReference type="Proteomes" id="UP000001694">
    <property type="component" value="Chromosome"/>
</dbReference>
<dbReference type="KEGG" id="tne:Tneu_0503"/>
<organism evidence="2 3">
    <name type="scientific">Pyrobaculum neutrophilum (strain DSM 2338 / JCM 9278 / NBRC 100436 / V24Sta)</name>
    <name type="common">Thermoproteus neutrophilus</name>
    <dbReference type="NCBI Taxonomy" id="444157"/>
    <lineage>
        <taxon>Archaea</taxon>
        <taxon>Thermoproteota</taxon>
        <taxon>Thermoprotei</taxon>
        <taxon>Thermoproteales</taxon>
        <taxon>Thermoproteaceae</taxon>
        <taxon>Pyrobaculum</taxon>
    </lineage>
</organism>
<dbReference type="Gene3D" id="3.30.460.10">
    <property type="entry name" value="Beta Polymerase, domain 2"/>
    <property type="match status" value="1"/>
</dbReference>
<evidence type="ECO:0000259" key="1">
    <source>
        <dbReference type="Pfam" id="PF01909"/>
    </source>
</evidence>
<dbReference type="InterPro" id="IPR043519">
    <property type="entry name" value="NT_sf"/>
</dbReference>
<dbReference type="SUPFAM" id="SSF81301">
    <property type="entry name" value="Nucleotidyltransferase"/>
    <property type="match status" value="1"/>
</dbReference>
<evidence type="ECO:0000313" key="2">
    <source>
        <dbReference type="EMBL" id="ACB39447.1"/>
    </source>
</evidence>
<gene>
    <name evidence="2" type="ordered locus">Tneu_0503</name>
</gene>
<reference evidence="2" key="1">
    <citation type="submission" date="2008-03" db="EMBL/GenBank/DDBJ databases">
        <title>Complete sequence of Thermoproteus neutrophilus V24Sta.</title>
        <authorList>
            <consortium name="US DOE Joint Genome Institute"/>
            <person name="Copeland A."/>
            <person name="Lucas S."/>
            <person name="Lapidus A."/>
            <person name="Glavina del Rio T."/>
            <person name="Dalin E."/>
            <person name="Tice H."/>
            <person name="Bruce D."/>
            <person name="Goodwin L."/>
            <person name="Pitluck S."/>
            <person name="Sims D."/>
            <person name="Brettin T."/>
            <person name="Detter J.C."/>
            <person name="Han C."/>
            <person name="Kuske C.R."/>
            <person name="Schmutz J."/>
            <person name="Larimer F."/>
            <person name="Land M."/>
            <person name="Hauser L."/>
            <person name="Kyrpides N."/>
            <person name="Mikhailova N."/>
            <person name="Biddle J.F."/>
            <person name="Zhang Z."/>
            <person name="Fitz-Gibbon S.T."/>
            <person name="Lowe T.M."/>
            <person name="Saltikov C."/>
            <person name="House C.H."/>
            <person name="Richardson P."/>
        </authorList>
    </citation>
    <scope>NUCLEOTIDE SEQUENCE [LARGE SCALE GENOMIC DNA]</scope>
    <source>
        <strain evidence="2">V24Sta</strain>
    </source>
</reference>
<dbReference type="PANTHER" id="PTHR37030">
    <property type="entry name" value="NUCLEOTIDYLTRANSFERASE"/>
    <property type="match status" value="1"/>
</dbReference>
<dbReference type="InterPro" id="IPR002934">
    <property type="entry name" value="Polymerase_NTP_transf_dom"/>
</dbReference>
<accession>B1YCD4</accession>
<dbReference type="EMBL" id="CP001014">
    <property type="protein sequence ID" value="ACB39447.1"/>
    <property type="molecule type" value="Genomic_DNA"/>
</dbReference>
<dbReference type="GO" id="GO:0016779">
    <property type="term" value="F:nucleotidyltransferase activity"/>
    <property type="evidence" value="ECO:0007669"/>
    <property type="project" value="InterPro"/>
</dbReference>
<dbReference type="CDD" id="cd05403">
    <property type="entry name" value="NT_KNTase_like"/>
    <property type="match status" value="1"/>
</dbReference>
<feature type="domain" description="Polymerase nucleotidyl transferase" evidence="1">
    <location>
        <begin position="57"/>
        <end position="133"/>
    </location>
</feature>
<protein>
    <submittedName>
        <fullName evidence="2">DNA polymerase beta domain protein region</fullName>
    </submittedName>
</protein>
<dbReference type="HOGENOM" id="CLU_1821091_0_0_2"/>
<keyword evidence="3" id="KW-1185">Reference proteome</keyword>
<evidence type="ECO:0000313" key="3">
    <source>
        <dbReference type="Proteomes" id="UP000001694"/>
    </source>
</evidence>
<dbReference type="PANTHER" id="PTHR37030:SF3">
    <property type="entry name" value="POLYMERASE NUCLEOTIDYL TRANSFERASE DOMAIN-CONTAINING PROTEIN"/>
    <property type="match status" value="1"/>
</dbReference>
<dbReference type="eggNOG" id="arCOG01205">
    <property type="taxonomic scope" value="Archaea"/>
</dbReference>
<proteinExistence type="predicted"/>
<sequence>MFGLRKNGEATLSTPPSRLDSRRWRSALRATFLSQTSGTAVGDPLSYLRNYRAVAELVKEVARWYDPEARVYVFGSAVRGDYTAASDIDILVVTNAVERKYDIMTEVYRRTEAPVEVHVTTPQQFQRWYRRFIPPNELAEV</sequence>
<dbReference type="Pfam" id="PF01909">
    <property type="entry name" value="NTP_transf_2"/>
    <property type="match status" value="1"/>
</dbReference>
<name>B1YCD4_PYRNV</name>